<dbReference type="Gene3D" id="2.60.40.2240">
    <property type="entry name" value="Acyl-CoA thioester hydrolase/BAAT N-terminal domain"/>
    <property type="match status" value="1"/>
</dbReference>
<sequence>MNVKYEGNITLVDERFNMIISGLPTFSICRIDLCIYYSWSECPLHSYAIFRADGSGNIDLDTMKPIKGSYKSVDSMGLFYGLKDARGNYKRRKERDFTKEYITCNYIIKCQEEEHQETIVRYFTSETIQCLHIRQEFRGEYYYHIDKETRDCVILLGGSEGIINPILPIAACLANKGYQVLALQYFDPESQKVKDSIQLPGNLECIPLEYIDKAIDWLIERNEQNKVFIMGCSKGAELALLAASKNKNIKKVVAIAPSAYVWQGIPSQTSSWSTSSWSSNGKPIPYMPFTIVNTLDILKNNLFGFLNLPQGFFLSYEISRILSFNKEQSRIKVENIEGDICLIAGGKDTMWNSTKAIQLIRNRLDQNVDSRKIYKDQYHIYHKAGHCFYPPFIFTTDHVYGSSKYANYKANEDSWKQIIDFL</sequence>
<dbReference type="Proteomes" id="UP000595897">
    <property type="component" value="Chromosome"/>
</dbReference>
<evidence type="ECO:0000259" key="3">
    <source>
        <dbReference type="Pfam" id="PF04775"/>
    </source>
</evidence>
<reference evidence="5 6" key="1">
    <citation type="submission" date="2020-11" db="EMBL/GenBank/DDBJ databases">
        <title>Draft genome sequencing of a Lachnospiraceae strain isolated from anoxic soil subjected to BSD treatment.</title>
        <authorList>
            <person name="Uek A."/>
            <person name="Tonouchi A."/>
        </authorList>
    </citation>
    <scope>NUCLEOTIDE SEQUENCE [LARGE SCALE GENOMIC DNA]</scope>
    <source>
        <strain evidence="5 6">TB5</strain>
    </source>
</reference>
<evidence type="ECO:0000313" key="5">
    <source>
        <dbReference type="EMBL" id="BCN31063.1"/>
    </source>
</evidence>
<gene>
    <name evidence="5" type="ORF">bsdtb5_23580</name>
</gene>
<dbReference type="GO" id="GO:0006637">
    <property type="term" value="P:acyl-CoA metabolic process"/>
    <property type="evidence" value="ECO:0007669"/>
    <property type="project" value="InterPro"/>
</dbReference>
<dbReference type="RefSeq" id="WP_271712211.1">
    <property type="nucleotide sequence ID" value="NZ_AP024169.1"/>
</dbReference>
<dbReference type="EMBL" id="AP024169">
    <property type="protein sequence ID" value="BCN31063.1"/>
    <property type="molecule type" value="Genomic_DNA"/>
</dbReference>
<feature type="domain" description="BAAT/Acyl-CoA thioester hydrolase C-terminal" evidence="4">
    <location>
        <begin position="206"/>
        <end position="422"/>
    </location>
</feature>
<dbReference type="PANTHER" id="PTHR10824:SF4">
    <property type="entry name" value="ACYL-COENZYME A THIOESTERASE 1-LIKE"/>
    <property type="match status" value="1"/>
</dbReference>
<dbReference type="PIRSF" id="PIRSF016521">
    <property type="entry name" value="Acyl-CoA_hydro"/>
    <property type="match status" value="1"/>
</dbReference>
<dbReference type="GO" id="GO:0047617">
    <property type="term" value="F:fatty acyl-CoA hydrolase activity"/>
    <property type="evidence" value="ECO:0007669"/>
    <property type="project" value="TreeGrafter"/>
</dbReference>
<dbReference type="GO" id="GO:0006631">
    <property type="term" value="P:fatty acid metabolic process"/>
    <property type="evidence" value="ECO:0007669"/>
    <property type="project" value="TreeGrafter"/>
</dbReference>
<feature type="active site" description="Charge relay system" evidence="2">
    <location>
        <position position="348"/>
    </location>
</feature>
<dbReference type="Pfam" id="PF08840">
    <property type="entry name" value="BAAT_C"/>
    <property type="match status" value="1"/>
</dbReference>
<keyword evidence="6" id="KW-1185">Reference proteome</keyword>
<feature type="domain" description="Acyl-CoA thioester hydrolase/bile acid-CoA amino acid N-acetyltransferase" evidence="3">
    <location>
        <begin position="13"/>
        <end position="135"/>
    </location>
</feature>
<dbReference type="Pfam" id="PF04775">
    <property type="entry name" value="Bile_Hydr_Trans"/>
    <property type="match status" value="1"/>
</dbReference>
<dbReference type="Gene3D" id="3.40.50.1820">
    <property type="entry name" value="alpha/beta hydrolase"/>
    <property type="match status" value="1"/>
</dbReference>
<dbReference type="AlphaFoldDB" id="A0A7R7ELQ4"/>
<dbReference type="InterPro" id="IPR016662">
    <property type="entry name" value="Acyl-CoA_thioEstase_long-chain"/>
</dbReference>
<comment type="similarity">
    <text evidence="1">Belongs to the C/M/P thioester hydrolase family.</text>
</comment>
<feature type="active site" description="Charge relay system" evidence="2">
    <location>
        <position position="233"/>
    </location>
</feature>
<dbReference type="InterPro" id="IPR014940">
    <property type="entry name" value="BAAT_C"/>
</dbReference>
<organism evidence="5 6">
    <name type="scientific">Anaeromicropila herbilytica</name>
    <dbReference type="NCBI Taxonomy" id="2785025"/>
    <lineage>
        <taxon>Bacteria</taxon>
        <taxon>Bacillati</taxon>
        <taxon>Bacillota</taxon>
        <taxon>Clostridia</taxon>
        <taxon>Lachnospirales</taxon>
        <taxon>Lachnospiraceae</taxon>
        <taxon>Anaeromicropila</taxon>
    </lineage>
</organism>
<accession>A0A7R7ELQ4</accession>
<protein>
    <submittedName>
        <fullName evidence="5">Acyl-CoA thioesterase</fullName>
    </submittedName>
</protein>
<evidence type="ECO:0000256" key="2">
    <source>
        <dbReference type="PIRSR" id="PIRSR016521-1"/>
    </source>
</evidence>
<dbReference type="InterPro" id="IPR006862">
    <property type="entry name" value="Thio_Ohase/aa_AcTrfase"/>
</dbReference>
<dbReference type="KEGG" id="ahb:bsdtb5_23580"/>
<name>A0A7R7ELQ4_9FIRM</name>
<dbReference type="SUPFAM" id="SSF53474">
    <property type="entry name" value="alpha/beta-Hydrolases"/>
    <property type="match status" value="1"/>
</dbReference>
<dbReference type="InterPro" id="IPR029058">
    <property type="entry name" value="AB_hydrolase_fold"/>
</dbReference>
<evidence type="ECO:0000259" key="4">
    <source>
        <dbReference type="Pfam" id="PF08840"/>
    </source>
</evidence>
<feature type="active site" description="Charge relay system" evidence="2">
    <location>
        <position position="386"/>
    </location>
</feature>
<evidence type="ECO:0000256" key="1">
    <source>
        <dbReference type="ARBA" id="ARBA00006538"/>
    </source>
</evidence>
<proteinExistence type="inferred from homology"/>
<dbReference type="PANTHER" id="PTHR10824">
    <property type="entry name" value="ACYL-COENZYME A THIOESTERASE-RELATED"/>
    <property type="match status" value="1"/>
</dbReference>
<evidence type="ECO:0000313" key="6">
    <source>
        <dbReference type="Proteomes" id="UP000595897"/>
    </source>
</evidence>
<dbReference type="InterPro" id="IPR042490">
    <property type="entry name" value="Thio_Ohase/BAAT_N"/>
</dbReference>